<evidence type="ECO:0000259" key="1">
    <source>
        <dbReference type="Pfam" id="PF04577"/>
    </source>
</evidence>
<feature type="domain" description="Glycosyltransferase 61 catalytic" evidence="1">
    <location>
        <begin position="104"/>
        <end position="299"/>
    </location>
</feature>
<accession>A0A6C0DH43</accession>
<organism evidence="2">
    <name type="scientific">viral metagenome</name>
    <dbReference type="NCBI Taxonomy" id="1070528"/>
    <lineage>
        <taxon>unclassified sequences</taxon>
        <taxon>metagenomes</taxon>
        <taxon>organismal metagenomes</taxon>
    </lineage>
</organism>
<reference evidence="2" key="1">
    <citation type="journal article" date="2020" name="Nature">
        <title>Giant virus diversity and host interactions through global metagenomics.</title>
        <authorList>
            <person name="Schulz F."/>
            <person name="Roux S."/>
            <person name="Paez-Espino D."/>
            <person name="Jungbluth S."/>
            <person name="Walsh D.A."/>
            <person name="Denef V.J."/>
            <person name="McMahon K.D."/>
            <person name="Konstantinidis K.T."/>
            <person name="Eloe-Fadrosh E.A."/>
            <person name="Kyrpides N.C."/>
            <person name="Woyke T."/>
        </authorList>
    </citation>
    <scope>NUCLEOTIDE SEQUENCE</scope>
    <source>
        <strain evidence="2">GVMAG-M-3300023174-182</strain>
    </source>
</reference>
<dbReference type="GO" id="GO:0016757">
    <property type="term" value="F:glycosyltransferase activity"/>
    <property type="evidence" value="ECO:0007669"/>
    <property type="project" value="InterPro"/>
</dbReference>
<dbReference type="EMBL" id="MN739618">
    <property type="protein sequence ID" value="QHT16248.1"/>
    <property type="molecule type" value="Genomic_DNA"/>
</dbReference>
<dbReference type="AlphaFoldDB" id="A0A6C0DH43"/>
<sequence length="407" mass="48576">MIISLFKEFDIYKNLFSTDENGRKIDVYKFNNCRVFGVNMYYPNVLLKNEKTLILPLLERTMSLKSGTIYEKHNMQFEIKEKISIMLEYYNLPLFFFIYNTDNYFHFLYDSLPYLISYLELKKTIPELKLLMQYPNEQKTSFYPFVLEFLEILEITKEDIILVNENFIYKEIFVSTSYTHDIDSNLPPRKEIYDFYQMIVLMVIKKYNKNIETPKKIYISRRTWLHNDFSNIGTNYTQRRRLVNEDKLVEKLKSEGYKEVFTENLSTIEKILFFCNATHVFGAIGGGISNVLFSPKETKLEAIVSPTFFDVNPRFKYSLNCVNVFYNYNTEHIEKTDFKTYMRVKTKDEKIIGEIEKIYDNKLLISYTDGSNTGWNAQNTYKKIELNMEDVEKLDNGLNSPWYILFN</sequence>
<protein>
    <recommendedName>
        <fullName evidence="1">Glycosyltransferase 61 catalytic domain-containing protein</fullName>
    </recommendedName>
</protein>
<proteinExistence type="predicted"/>
<name>A0A6C0DH43_9ZZZZ</name>
<dbReference type="InterPro" id="IPR049625">
    <property type="entry name" value="Glyco_transf_61_cat"/>
</dbReference>
<evidence type="ECO:0000313" key="2">
    <source>
        <dbReference type="EMBL" id="QHT16248.1"/>
    </source>
</evidence>
<dbReference type="Pfam" id="PF04577">
    <property type="entry name" value="Glyco_transf_61"/>
    <property type="match status" value="1"/>
</dbReference>